<dbReference type="InterPro" id="IPR036259">
    <property type="entry name" value="MFS_trans_sf"/>
</dbReference>
<evidence type="ECO:0000313" key="8">
    <source>
        <dbReference type="EMBL" id="CAD9096578.1"/>
    </source>
</evidence>
<sequence length="486" mass="53109">MAQPKVAGDTRPSVAELIEDIGVGKAQLIILCTGGVVLFNRGIQMCLMSILTIPVASTFKLGPNSQGLLSTLLFVGMVLGTIASGYLGDRLGRRFPVCTSAILVSLFAALSALANSYLSLLILRFVLGFFMAFGDVPVTALLSEVTPKRWRIPMRAASEGFFDVGYTYAAFLATLMDPYLHDLQWRKLLLMASIPPGVLGILTIFILPESPVYLAMTGDHVMAQRILTSLKRMNGVPGISVDYKPPMVESASIPAMEQLRIIFGNRYRRSTMILAYTTFVINFFYYGGMYTQPQVMQKGHGLMPGWEIVLGGPADIFGILFATVVAQLLPRRVVLSFAMFMAAVGISCFGYAGSVESRSWLLECVYHFGVLGFYWVPAMTFIVLGQLSVETFPTVASATGGSVAFAMGRVGALAAPLVFENIRAQTGRWNIFCYIAAVGCLFGMLLVVFMWSPPVEDDDPFESAPERIRPLADAEEGKNRHVQKRM</sequence>
<feature type="transmembrane region" description="Helical" evidence="6">
    <location>
        <begin position="270"/>
        <end position="287"/>
    </location>
</feature>
<organism evidence="8">
    <name type="scientific">Alexandrium catenella</name>
    <name type="common">Red tide dinoflagellate</name>
    <name type="synonym">Gonyaulax catenella</name>
    <dbReference type="NCBI Taxonomy" id="2925"/>
    <lineage>
        <taxon>Eukaryota</taxon>
        <taxon>Sar</taxon>
        <taxon>Alveolata</taxon>
        <taxon>Dinophyceae</taxon>
        <taxon>Gonyaulacales</taxon>
        <taxon>Pyrocystaceae</taxon>
        <taxon>Alexandrium</taxon>
    </lineage>
</organism>
<dbReference type="SUPFAM" id="SSF103473">
    <property type="entry name" value="MFS general substrate transporter"/>
    <property type="match status" value="1"/>
</dbReference>
<dbReference type="InterPro" id="IPR005828">
    <property type="entry name" value="MFS_sugar_transport-like"/>
</dbReference>
<feature type="transmembrane region" description="Helical" evidence="6">
    <location>
        <begin position="68"/>
        <end position="88"/>
    </location>
</feature>
<evidence type="ECO:0000256" key="6">
    <source>
        <dbReference type="SAM" id="Phobius"/>
    </source>
</evidence>
<evidence type="ECO:0000256" key="2">
    <source>
        <dbReference type="ARBA" id="ARBA00022448"/>
    </source>
</evidence>
<gene>
    <name evidence="8" type="ORF">ACAT0790_LOCUS5338</name>
</gene>
<feature type="domain" description="Major facilitator superfamily (MFS) profile" evidence="7">
    <location>
        <begin position="30"/>
        <end position="455"/>
    </location>
</feature>
<feature type="transmembrane region" description="Helical" evidence="6">
    <location>
        <begin position="28"/>
        <end position="56"/>
    </location>
</feature>
<protein>
    <recommendedName>
        <fullName evidence="7">Major facilitator superfamily (MFS) profile domain-containing protein</fullName>
    </recommendedName>
</protein>
<keyword evidence="4 6" id="KW-1133">Transmembrane helix</keyword>
<dbReference type="AlphaFoldDB" id="A0A7S1PR09"/>
<feature type="transmembrane region" description="Helical" evidence="6">
    <location>
        <begin position="431"/>
        <end position="451"/>
    </location>
</feature>
<evidence type="ECO:0000256" key="1">
    <source>
        <dbReference type="ARBA" id="ARBA00004141"/>
    </source>
</evidence>
<evidence type="ECO:0000256" key="3">
    <source>
        <dbReference type="ARBA" id="ARBA00022692"/>
    </source>
</evidence>
<feature type="transmembrane region" description="Helical" evidence="6">
    <location>
        <begin position="120"/>
        <end position="142"/>
    </location>
</feature>
<name>A0A7S1PR09_ALECA</name>
<dbReference type="Gene3D" id="1.20.1250.20">
    <property type="entry name" value="MFS general substrate transporter like domains"/>
    <property type="match status" value="1"/>
</dbReference>
<evidence type="ECO:0000259" key="7">
    <source>
        <dbReference type="PROSITE" id="PS50850"/>
    </source>
</evidence>
<keyword evidence="3 6" id="KW-0812">Transmembrane</keyword>
<keyword evidence="2" id="KW-0813">Transport</keyword>
<dbReference type="Pfam" id="PF00083">
    <property type="entry name" value="Sugar_tr"/>
    <property type="match status" value="1"/>
</dbReference>
<evidence type="ECO:0000256" key="5">
    <source>
        <dbReference type="ARBA" id="ARBA00023136"/>
    </source>
</evidence>
<feature type="transmembrane region" description="Helical" evidence="6">
    <location>
        <begin position="95"/>
        <end position="114"/>
    </location>
</feature>
<accession>A0A7S1PR09</accession>
<dbReference type="GO" id="GO:0016020">
    <property type="term" value="C:membrane"/>
    <property type="evidence" value="ECO:0007669"/>
    <property type="project" value="UniProtKB-SubCell"/>
</dbReference>
<reference evidence="8" key="1">
    <citation type="submission" date="2021-01" db="EMBL/GenBank/DDBJ databases">
        <authorList>
            <person name="Corre E."/>
            <person name="Pelletier E."/>
            <person name="Niang G."/>
            <person name="Scheremetjew M."/>
            <person name="Finn R."/>
            <person name="Kale V."/>
            <person name="Holt S."/>
            <person name="Cochrane G."/>
            <person name="Meng A."/>
            <person name="Brown T."/>
            <person name="Cohen L."/>
        </authorList>
    </citation>
    <scope>NUCLEOTIDE SEQUENCE</scope>
    <source>
        <strain evidence="8">OF101</strain>
    </source>
</reference>
<feature type="transmembrane region" description="Helical" evidence="6">
    <location>
        <begin position="335"/>
        <end position="353"/>
    </location>
</feature>
<dbReference type="EMBL" id="HBGE01008804">
    <property type="protein sequence ID" value="CAD9096578.1"/>
    <property type="molecule type" value="Transcribed_RNA"/>
</dbReference>
<proteinExistence type="predicted"/>
<evidence type="ECO:0000256" key="4">
    <source>
        <dbReference type="ARBA" id="ARBA00022989"/>
    </source>
</evidence>
<comment type="subcellular location">
    <subcellularLocation>
        <location evidence="1">Membrane</location>
        <topology evidence="1">Multi-pass membrane protein</topology>
    </subcellularLocation>
</comment>
<dbReference type="GO" id="GO:0022857">
    <property type="term" value="F:transmembrane transporter activity"/>
    <property type="evidence" value="ECO:0007669"/>
    <property type="project" value="InterPro"/>
</dbReference>
<feature type="transmembrane region" description="Helical" evidence="6">
    <location>
        <begin position="365"/>
        <end position="389"/>
    </location>
</feature>
<keyword evidence="5 6" id="KW-0472">Membrane</keyword>
<feature type="transmembrane region" description="Helical" evidence="6">
    <location>
        <begin position="188"/>
        <end position="207"/>
    </location>
</feature>
<dbReference type="PANTHER" id="PTHR23511:SF34">
    <property type="entry name" value="SYNAPTIC VESICLE GLYCOPROTEIN 2"/>
    <property type="match status" value="1"/>
</dbReference>
<dbReference type="InterPro" id="IPR020846">
    <property type="entry name" value="MFS_dom"/>
</dbReference>
<dbReference type="PROSITE" id="PS50850">
    <property type="entry name" value="MFS"/>
    <property type="match status" value="1"/>
</dbReference>
<dbReference type="PANTHER" id="PTHR23511">
    <property type="entry name" value="SYNAPTIC VESICLE GLYCOPROTEIN 2"/>
    <property type="match status" value="1"/>
</dbReference>
<feature type="transmembrane region" description="Helical" evidence="6">
    <location>
        <begin position="308"/>
        <end position="329"/>
    </location>
</feature>